<comment type="caution">
    <text evidence="5">The sequence shown here is derived from an EMBL/GenBank/DDBJ whole genome shotgun (WGS) entry which is preliminary data.</text>
</comment>
<reference evidence="5 6" key="1">
    <citation type="submission" date="2024-09" db="EMBL/GenBank/DDBJ databases">
        <authorList>
            <person name="Sun Q."/>
            <person name="Mori K."/>
        </authorList>
    </citation>
    <scope>NUCLEOTIDE SEQUENCE [LARGE SCALE GENOMIC DNA]</scope>
    <source>
        <strain evidence="5 6">TBRC 4576</strain>
    </source>
</reference>
<keyword evidence="1" id="KW-0805">Transcription regulation</keyword>
<evidence type="ECO:0000256" key="1">
    <source>
        <dbReference type="ARBA" id="ARBA00023015"/>
    </source>
</evidence>
<evidence type="ECO:0000256" key="2">
    <source>
        <dbReference type="ARBA" id="ARBA00023125"/>
    </source>
</evidence>
<dbReference type="Gene3D" id="2.60.120.10">
    <property type="entry name" value="Jelly Rolls"/>
    <property type="match status" value="1"/>
</dbReference>
<gene>
    <name evidence="5" type="ORF">ACFFLI_08880</name>
</gene>
<dbReference type="EMBL" id="JBHLZY010000020">
    <property type="protein sequence ID" value="MFB9769971.1"/>
    <property type="molecule type" value="Genomic_DNA"/>
</dbReference>
<organism evidence="5 6">
    <name type="scientific">Lactiplantibacillus modestisalitolerans</name>
    <dbReference type="NCBI Taxonomy" id="1457219"/>
    <lineage>
        <taxon>Bacteria</taxon>
        <taxon>Bacillati</taxon>
        <taxon>Bacillota</taxon>
        <taxon>Bacilli</taxon>
        <taxon>Lactobacillales</taxon>
        <taxon>Lactobacillaceae</taxon>
        <taxon>Lactiplantibacillus</taxon>
    </lineage>
</organism>
<accession>A0ABV5WV06</accession>
<dbReference type="SUPFAM" id="SSF46689">
    <property type="entry name" value="Homeodomain-like"/>
    <property type="match status" value="1"/>
</dbReference>
<keyword evidence="3" id="KW-0804">Transcription</keyword>
<dbReference type="SMART" id="SM00342">
    <property type="entry name" value="HTH_ARAC"/>
    <property type="match status" value="1"/>
</dbReference>
<dbReference type="PANTHER" id="PTHR43280">
    <property type="entry name" value="ARAC-FAMILY TRANSCRIPTIONAL REGULATOR"/>
    <property type="match status" value="1"/>
</dbReference>
<evidence type="ECO:0000259" key="4">
    <source>
        <dbReference type="PROSITE" id="PS01124"/>
    </source>
</evidence>
<dbReference type="Pfam" id="PF12833">
    <property type="entry name" value="HTH_18"/>
    <property type="match status" value="1"/>
</dbReference>
<dbReference type="InterPro" id="IPR014710">
    <property type="entry name" value="RmlC-like_jellyroll"/>
</dbReference>
<dbReference type="InterPro" id="IPR009057">
    <property type="entry name" value="Homeodomain-like_sf"/>
</dbReference>
<evidence type="ECO:0000256" key="3">
    <source>
        <dbReference type="ARBA" id="ARBA00023163"/>
    </source>
</evidence>
<protein>
    <submittedName>
        <fullName evidence="5">Helix-turn-helix domain-containing protein</fullName>
    </submittedName>
</protein>
<dbReference type="InterPro" id="IPR018060">
    <property type="entry name" value="HTH_AraC"/>
</dbReference>
<proteinExistence type="predicted"/>
<keyword evidence="2" id="KW-0238">DNA-binding</keyword>
<dbReference type="Gene3D" id="1.10.10.60">
    <property type="entry name" value="Homeodomain-like"/>
    <property type="match status" value="2"/>
</dbReference>
<feature type="domain" description="HTH araC/xylS-type" evidence="4">
    <location>
        <begin position="209"/>
        <end position="306"/>
    </location>
</feature>
<evidence type="ECO:0000313" key="5">
    <source>
        <dbReference type="EMBL" id="MFB9769971.1"/>
    </source>
</evidence>
<name>A0ABV5WV06_9LACO</name>
<dbReference type="RefSeq" id="WP_137641674.1">
    <property type="nucleotide sequence ID" value="NZ_BJEA01000001.1"/>
</dbReference>
<keyword evidence="6" id="KW-1185">Reference proteome</keyword>
<dbReference type="Proteomes" id="UP001589691">
    <property type="component" value="Unassembled WGS sequence"/>
</dbReference>
<dbReference type="PROSITE" id="PS01124">
    <property type="entry name" value="HTH_ARAC_FAMILY_2"/>
    <property type="match status" value="1"/>
</dbReference>
<evidence type="ECO:0000313" key="6">
    <source>
        <dbReference type="Proteomes" id="UP001589691"/>
    </source>
</evidence>
<sequence length="310" mass="35195">MDIYHVGEALVQRQLIAKKHQTQGSWLALAPTNSLLAPTLDAKLENEDGHSHRHQVERPTLLYLFSGTTRITTRHGTLPLLSGNLLFLAANEAYQVAALEAGDVLVTLHLPAESSFLTLLPETTSAQSAVTIRQIIQDYRHWHCARFNGNKLADSAYITERMICEVMSPAQFGAARLTRFFDLLMIELLRQDDYVSVPQSIPNRHVTTTELLTYLDENFDVSSLTTMARTFGYNPNYLSNRLKLETGKSFIQLVDDRRMHAALNLLENPRISVEEIVDYIGYSSKSFFYKKFRQRYGQSPSAMRKLLLAE</sequence>
<dbReference type="PANTHER" id="PTHR43280:SF28">
    <property type="entry name" value="HTH-TYPE TRANSCRIPTIONAL ACTIVATOR RHAS"/>
    <property type="match status" value="1"/>
</dbReference>